<protein>
    <submittedName>
        <fullName evidence="1">13020_t:CDS:1</fullName>
    </submittedName>
</protein>
<evidence type="ECO:0000313" key="2">
    <source>
        <dbReference type="Proteomes" id="UP000789570"/>
    </source>
</evidence>
<name>A0A9N9GBH5_9GLOM</name>
<comment type="caution">
    <text evidence="1">The sequence shown here is derived from an EMBL/GenBank/DDBJ whole genome shotgun (WGS) entry which is preliminary data.</text>
</comment>
<proteinExistence type="predicted"/>
<reference evidence="1" key="1">
    <citation type="submission" date="2021-06" db="EMBL/GenBank/DDBJ databases">
        <authorList>
            <person name="Kallberg Y."/>
            <person name="Tangrot J."/>
            <person name="Rosling A."/>
        </authorList>
    </citation>
    <scope>NUCLEOTIDE SEQUENCE</scope>
    <source>
        <strain evidence="1">UK204</strain>
    </source>
</reference>
<keyword evidence="2" id="KW-1185">Reference proteome</keyword>
<sequence>MSSRGHFESELKNLLYNLRNNSKISAISDENPRTVADRARKTNVWLLTGIGLLKWNIESEAKILSLDDNPNLINTATKFIWNSTLTYPQRQKFENLAKHANMINRNIRQNIDDTHNRVAQMDTPQAGNNPLKNGFYNGTKFGNNGLDFLLPTGSLGNSGWLDDGTGL</sequence>
<gene>
    <name evidence="1" type="ORF">FCALED_LOCUS8464</name>
</gene>
<dbReference type="AlphaFoldDB" id="A0A9N9GBH5"/>
<accession>A0A9N9GBH5</accession>
<evidence type="ECO:0000313" key="1">
    <source>
        <dbReference type="EMBL" id="CAG8598441.1"/>
    </source>
</evidence>
<dbReference type="Proteomes" id="UP000789570">
    <property type="component" value="Unassembled WGS sequence"/>
</dbReference>
<dbReference type="OrthoDB" id="2313463at2759"/>
<organism evidence="1 2">
    <name type="scientific">Funneliformis caledonium</name>
    <dbReference type="NCBI Taxonomy" id="1117310"/>
    <lineage>
        <taxon>Eukaryota</taxon>
        <taxon>Fungi</taxon>
        <taxon>Fungi incertae sedis</taxon>
        <taxon>Mucoromycota</taxon>
        <taxon>Glomeromycotina</taxon>
        <taxon>Glomeromycetes</taxon>
        <taxon>Glomerales</taxon>
        <taxon>Glomeraceae</taxon>
        <taxon>Funneliformis</taxon>
    </lineage>
</organism>
<dbReference type="EMBL" id="CAJVPQ010002474">
    <property type="protein sequence ID" value="CAG8598441.1"/>
    <property type="molecule type" value="Genomic_DNA"/>
</dbReference>